<reference evidence="1 2" key="1">
    <citation type="submission" date="2016-01" db="EMBL/GenBank/DDBJ databases">
        <title>The new phylogeny of the genus Mycobacterium.</title>
        <authorList>
            <person name="Tarcisio F."/>
            <person name="Conor M."/>
            <person name="Antonella G."/>
            <person name="Elisabetta G."/>
            <person name="Giulia F.S."/>
            <person name="Sara T."/>
            <person name="Anna F."/>
            <person name="Clotilde B."/>
            <person name="Roberto B."/>
            <person name="Veronica D.S."/>
            <person name="Fabio R."/>
            <person name="Monica P."/>
            <person name="Olivier J."/>
            <person name="Enrico T."/>
            <person name="Nicola S."/>
        </authorList>
    </citation>
    <scope>NUCLEOTIDE SEQUENCE [LARGE SCALE GENOMIC DNA]</scope>
    <source>
        <strain evidence="1 2">DSM 45176</strain>
    </source>
</reference>
<dbReference type="RefSeq" id="WP_085249748.1">
    <property type="nucleotide sequence ID" value="NZ_CAJMWJ010000001.1"/>
</dbReference>
<keyword evidence="2" id="KW-1185">Reference proteome</keyword>
<dbReference type="AlphaFoldDB" id="A0A1X2D6D5"/>
<dbReference type="GO" id="GO:0016491">
    <property type="term" value="F:oxidoreductase activity"/>
    <property type="evidence" value="ECO:0007669"/>
    <property type="project" value="InterPro"/>
</dbReference>
<organism evidence="1 2">
    <name type="scientific">Mycobacterium riyadhense</name>
    <dbReference type="NCBI Taxonomy" id="486698"/>
    <lineage>
        <taxon>Bacteria</taxon>
        <taxon>Bacillati</taxon>
        <taxon>Actinomycetota</taxon>
        <taxon>Actinomycetes</taxon>
        <taxon>Mycobacteriales</taxon>
        <taxon>Mycobacteriaceae</taxon>
        <taxon>Mycobacterium</taxon>
    </lineage>
</organism>
<dbReference type="InterPro" id="IPR000415">
    <property type="entry name" value="Nitroreductase-like"/>
</dbReference>
<dbReference type="Gene3D" id="3.40.109.10">
    <property type="entry name" value="NADH Oxidase"/>
    <property type="match status" value="1"/>
</dbReference>
<dbReference type="STRING" id="486698.AWC22_14720"/>
<comment type="caution">
    <text evidence="1">The sequence shown here is derived from an EMBL/GenBank/DDBJ whole genome shotgun (WGS) entry which is preliminary data.</text>
</comment>
<name>A0A1X2D6D5_9MYCO</name>
<protein>
    <recommendedName>
        <fullName evidence="3">Nitroreductase domain-containing protein</fullName>
    </recommendedName>
</protein>
<dbReference type="GeneID" id="93493553"/>
<dbReference type="EMBL" id="LQPQ01000040">
    <property type="protein sequence ID" value="ORW83726.1"/>
    <property type="molecule type" value="Genomic_DNA"/>
</dbReference>
<evidence type="ECO:0000313" key="1">
    <source>
        <dbReference type="EMBL" id="ORW83726.1"/>
    </source>
</evidence>
<gene>
    <name evidence="1" type="ORF">AWC22_14720</name>
</gene>
<accession>A0A1X2D6D5</accession>
<evidence type="ECO:0000313" key="2">
    <source>
        <dbReference type="Proteomes" id="UP000193087"/>
    </source>
</evidence>
<proteinExistence type="predicted"/>
<sequence length="356" mass="39512">MTELDSSEFMSLVEAAMLAPSADNRQTFQLEHSGSVVRIWGDETYVSGPKQRRILGLISLGAAAENMRLRATRLGFNMDVRWCPNKDSAGLIAEIDFHRVPSTTTDPLEAAIAQRHTNRRVMFHGPALPQSEIHSLSAEVDAIDGIKLHWFDTTEKRAQILRLVRIAETDRFRCRELHEELFSAVRFDVGWKVTSDDGLPPGSLEIERWMRPMFRSLRHWQVIRLLQTVGMHHVLGLRAGYLPCRFAPHVGALTTSLDTEAGPIAAGAAFERIWLRTTLLGMALQPLAGSALLALPGCEWVSPNVRTALTAGWKGLAPGRLPMMVFRVGHARAPSVRTTRPSPEAYRCARSAPTVG</sequence>
<evidence type="ECO:0008006" key="3">
    <source>
        <dbReference type="Google" id="ProtNLM"/>
    </source>
</evidence>
<dbReference type="OrthoDB" id="272552at2"/>
<dbReference type="Proteomes" id="UP000193087">
    <property type="component" value="Unassembled WGS sequence"/>
</dbReference>
<dbReference type="SUPFAM" id="SSF55469">
    <property type="entry name" value="FMN-dependent nitroreductase-like"/>
    <property type="match status" value="1"/>
</dbReference>